<organism evidence="1 2">
    <name type="scientific">Mesorhabditis spiculigera</name>
    <dbReference type="NCBI Taxonomy" id="96644"/>
    <lineage>
        <taxon>Eukaryota</taxon>
        <taxon>Metazoa</taxon>
        <taxon>Ecdysozoa</taxon>
        <taxon>Nematoda</taxon>
        <taxon>Chromadorea</taxon>
        <taxon>Rhabditida</taxon>
        <taxon>Rhabditina</taxon>
        <taxon>Rhabditomorpha</taxon>
        <taxon>Rhabditoidea</taxon>
        <taxon>Rhabditidae</taxon>
        <taxon>Mesorhabditinae</taxon>
        <taxon>Mesorhabditis</taxon>
    </lineage>
</organism>
<keyword evidence="2" id="KW-1185">Reference proteome</keyword>
<protein>
    <submittedName>
        <fullName evidence="1">Uncharacterized protein</fullName>
    </submittedName>
</protein>
<dbReference type="EMBL" id="CATQJA010001851">
    <property type="protein sequence ID" value="CAJ0568891.1"/>
    <property type="molecule type" value="Genomic_DNA"/>
</dbReference>
<proteinExistence type="predicted"/>
<evidence type="ECO:0000313" key="1">
    <source>
        <dbReference type="EMBL" id="CAJ0568891.1"/>
    </source>
</evidence>
<feature type="non-terminal residue" evidence="1">
    <location>
        <position position="239"/>
    </location>
</feature>
<reference evidence="1" key="1">
    <citation type="submission" date="2023-06" db="EMBL/GenBank/DDBJ databases">
        <authorList>
            <person name="Delattre M."/>
        </authorList>
    </citation>
    <scope>NUCLEOTIDE SEQUENCE</scope>
    <source>
        <strain evidence="1">AF72</strain>
    </source>
</reference>
<sequence>MVHGLEFSPSSYACCADKFEKDLAWEEPRLEDTIIYKYNKFIMESTGTTTNPNDKVPCEHCGKVIKNTFPKDQKALCAMCHAGNPEIEGRCCKCSNVMSWHYIPCDEIPARVRRTTMRYREGVTLKRDIFGGTKCVDCGLAHDPSHLFRCTECAYAIVCEACLLSRHRFHTALREAAEDWKLLAKQNEELEFTEAENRRVFAGACDSVTQIHKLIAGNIRQLTEEHVRLEKVRPRLHRG</sequence>
<comment type="caution">
    <text evidence="1">The sequence shown here is derived from an EMBL/GenBank/DDBJ whole genome shotgun (WGS) entry which is preliminary data.</text>
</comment>
<dbReference type="AlphaFoldDB" id="A0AA36CII8"/>
<dbReference type="Proteomes" id="UP001177023">
    <property type="component" value="Unassembled WGS sequence"/>
</dbReference>
<gene>
    <name evidence="1" type="ORF">MSPICULIGERA_LOCUS7397</name>
</gene>
<name>A0AA36CII8_9BILA</name>
<accession>A0AA36CII8</accession>
<evidence type="ECO:0000313" key="2">
    <source>
        <dbReference type="Proteomes" id="UP001177023"/>
    </source>
</evidence>